<dbReference type="Pfam" id="PF04938">
    <property type="entry name" value="SIP1"/>
    <property type="match status" value="1"/>
</dbReference>
<organism evidence="2 4">
    <name type="scientific">Aspergillus hiratsukae</name>
    <dbReference type="NCBI Taxonomy" id="1194566"/>
    <lineage>
        <taxon>Eukaryota</taxon>
        <taxon>Fungi</taxon>
        <taxon>Dikarya</taxon>
        <taxon>Ascomycota</taxon>
        <taxon>Pezizomycotina</taxon>
        <taxon>Eurotiomycetes</taxon>
        <taxon>Eurotiomycetidae</taxon>
        <taxon>Eurotiales</taxon>
        <taxon>Aspergillaceae</taxon>
        <taxon>Aspergillus</taxon>
        <taxon>Aspergillus subgen. Fumigati</taxon>
    </lineage>
</organism>
<dbReference type="GO" id="GO:0000387">
    <property type="term" value="P:spliceosomal snRNP assembly"/>
    <property type="evidence" value="ECO:0007669"/>
    <property type="project" value="InterPro"/>
</dbReference>
<dbReference type="OrthoDB" id="428895at2759"/>
<dbReference type="EMBL" id="JACBAD010001993">
    <property type="protein sequence ID" value="KAF7125196.1"/>
    <property type="molecule type" value="Genomic_DNA"/>
</dbReference>
<evidence type="ECO:0000313" key="3">
    <source>
        <dbReference type="EMBL" id="KAF7167589.1"/>
    </source>
</evidence>
<gene>
    <name evidence="2" type="ORF">CNMCM5793_001305</name>
    <name evidence="3" type="ORF">CNMCM6106_003068</name>
</gene>
<evidence type="ECO:0000256" key="1">
    <source>
        <dbReference type="SAM" id="MobiDB-lite"/>
    </source>
</evidence>
<dbReference type="AlphaFoldDB" id="A0A8H6PB29"/>
<evidence type="ECO:0000313" key="4">
    <source>
        <dbReference type="Proteomes" id="UP000630445"/>
    </source>
</evidence>
<name>A0A8H6PB29_9EURO</name>
<feature type="region of interest" description="Disordered" evidence="1">
    <location>
        <begin position="1"/>
        <end position="35"/>
    </location>
</feature>
<protein>
    <submittedName>
        <fullName evidence="2">Uncharacterized protein</fullName>
    </submittedName>
</protein>
<sequence length="135" mass="15127">MPDKRKIPSSGSTPSPHAKRYCSTYPKEEEEDGMSHTMMSYERPRNHPVPAEDGLEYLRMVRSEANSLPILFTAPQPAAPETETARLPYDSVVEDLNRPQEKDVFPVREGVYVDGVYVAPQDANILTADALEATY</sequence>
<accession>A0A8H6PB29</accession>
<keyword evidence="4" id="KW-1185">Reference proteome</keyword>
<proteinExistence type="predicted"/>
<dbReference type="InterPro" id="IPR035426">
    <property type="entry name" value="Gemin2/Brr1"/>
</dbReference>
<dbReference type="Proteomes" id="UP000630445">
    <property type="component" value="Unassembled WGS sequence"/>
</dbReference>
<reference evidence="2" key="1">
    <citation type="submission" date="2020-06" db="EMBL/GenBank/DDBJ databases">
        <title>Draft genome sequences of strains closely related to Aspergillus parafelis and Aspergillus hiratsukae.</title>
        <authorList>
            <person name="Dos Santos R.A.C."/>
            <person name="Rivero-Menendez O."/>
            <person name="Steenwyk J.L."/>
            <person name="Mead M.E."/>
            <person name="Goldman G.H."/>
            <person name="Alastruey-Izquierdo A."/>
            <person name="Rokas A."/>
        </authorList>
    </citation>
    <scope>NUCLEOTIDE SEQUENCE</scope>
    <source>
        <strain evidence="2">CNM-CM5793</strain>
        <strain evidence="3">CNM-CM6106</strain>
    </source>
</reference>
<comment type="caution">
    <text evidence="2">The sequence shown here is derived from an EMBL/GenBank/DDBJ whole genome shotgun (WGS) entry which is preliminary data.</text>
</comment>
<dbReference type="EMBL" id="JACBAF010002106">
    <property type="protein sequence ID" value="KAF7167589.1"/>
    <property type="molecule type" value="Genomic_DNA"/>
</dbReference>
<dbReference type="Proteomes" id="UP000662466">
    <property type="component" value="Unassembled WGS sequence"/>
</dbReference>
<evidence type="ECO:0000313" key="2">
    <source>
        <dbReference type="EMBL" id="KAF7125196.1"/>
    </source>
</evidence>